<reference evidence="3" key="1">
    <citation type="submission" date="2018-03" db="EMBL/GenBank/DDBJ databases">
        <title>New taxa in the Lactobacillus gasseri group.</title>
        <authorList>
            <person name="Tanizawa Y."/>
            <person name="Tohno M."/>
            <person name="Endo A."/>
            <person name="Arita M."/>
        </authorList>
    </citation>
    <scope>NUCLEOTIDE SEQUENCE [LARGE SCALE GENOMIC DNA]</scope>
    <source>
        <strain evidence="3">DSM 24759</strain>
    </source>
</reference>
<evidence type="ECO:0000313" key="3">
    <source>
        <dbReference type="Proteomes" id="UP000257317"/>
    </source>
</evidence>
<comment type="caution">
    <text evidence="2">The sequence shown here is derived from an EMBL/GenBank/DDBJ whole genome shotgun (WGS) entry which is preliminary data.</text>
</comment>
<dbReference type="EMBL" id="BFBY01000003">
    <property type="protein sequence ID" value="GBG04643.1"/>
    <property type="molecule type" value="Genomic_DNA"/>
</dbReference>
<keyword evidence="1" id="KW-0732">Signal</keyword>
<protein>
    <recommendedName>
        <fullName evidence="4">Lipoprotein</fullName>
    </recommendedName>
</protein>
<dbReference type="AlphaFoldDB" id="A0A2Z6TA00"/>
<evidence type="ECO:0000256" key="1">
    <source>
        <dbReference type="SAM" id="SignalP"/>
    </source>
</evidence>
<feature type="signal peptide" evidence="1">
    <location>
        <begin position="1"/>
        <end position="23"/>
    </location>
</feature>
<evidence type="ECO:0008006" key="4">
    <source>
        <dbReference type="Google" id="ProtNLM"/>
    </source>
</evidence>
<dbReference type="Proteomes" id="UP000257317">
    <property type="component" value="Unassembled WGS sequence"/>
</dbReference>
<proteinExistence type="predicted"/>
<name>A0A2Z6TA00_9LACO</name>
<keyword evidence="3" id="KW-1185">Reference proteome</keyword>
<gene>
    <name evidence="2" type="ORF">LrDSM24759_05570</name>
</gene>
<dbReference type="OrthoDB" id="2223613at2"/>
<sequence>MKKIKIILLLFILMELLSSCSNSQTTVKEKIDQANYVRVEFPQSGVIQYVDLAAKRRYGNETGAIRDTIYAYQIVFHNKFMGFNYFKRKDMLYPIITDNIRITEVRKSKYIIVKDVKNKANQKNLIDIWHGDGFKGYKVRIFYNHDYLPIKVQLISKETSKWTTIIKYSYLHINHTEYKDNWNKYVKRVKSGEFED</sequence>
<accession>A0A2Z6TA00</accession>
<organism evidence="2 3">
    <name type="scientific">Lactobacillus rodentium</name>
    <dbReference type="NCBI Taxonomy" id="947835"/>
    <lineage>
        <taxon>Bacteria</taxon>
        <taxon>Bacillati</taxon>
        <taxon>Bacillota</taxon>
        <taxon>Bacilli</taxon>
        <taxon>Lactobacillales</taxon>
        <taxon>Lactobacillaceae</taxon>
        <taxon>Lactobacillus</taxon>
    </lineage>
</organism>
<dbReference type="RefSeq" id="WP_117117986.1">
    <property type="nucleotide sequence ID" value="NZ_BFBY01000003.1"/>
</dbReference>
<evidence type="ECO:0000313" key="2">
    <source>
        <dbReference type="EMBL" id="GBG04643.1"/>
    </source>
</evidence>
<feature type="chain" id="PRO_5016418950" description="Lipoprotein" evidence="1">
    <location>
        <begin position="24"/>
        <end position="196"/>
    </location>
</feature>